<proteinExistence type="predicted"/>
<reference evidence="3" key="1">
    <citation type="submission" date="2022-11" db="UniProtKB">
        <authorList>
            <consortium name="WormBaseParasite"/>
        </authorList>
    </citation>
    <scope>IDENTIFICATION</scope>
</reference>
<accession>A0A915J1L6</accession>
<dbReference type="AlphaFoldDB" id="A0A915J1L6"/>
<sequence length="92" mass="9967">MLMDESPTKMPTQAPTQTSADTELDKETAMAVESLIKDIPDESFAVKTEVPTKTHIIQIESNEDDVSQTDTNAPTTTAKTTSLLTPLSKNLS</sequence>
<evidence type="ECO:0000256" key="1">
    <source>
        <dbReference type="SAM" id="MobiDB-lite"/>
    </source>
</evidence>
<name>A0A915J1L6_ROMCU</name>
<feature type="compositionally biased region" description="Low complexity" evidence="1">
    <location>
        <begin position="71"/>
        <end position="92"/>
    </location>
</feature>
<evidence type="ECO:0000313" key="2">
    <source>
        <dbReference type="Proteomes" id="UP000887565"/>
    </source>
</evidence>
<feature type="region of interest" description="Disordered" evidence="1">
    <location>
        <begin position="1"/>
        <end position="24"/>
    </location>
</feature>
<feature type="region of interest" description="Disordered" evidence="1">
    <location>
        <begin position="60"/>
        <end position="92"/>
    </location>
</feature>
<keyword evidence="2" id="KW-1185">Reference proteome</keyword>
<feature type="compositionally biased region" description="Polar residues" evidence="1">
    <location>
        <begin position="9"/>
        <end position="21"/>
    </location>
</feature>
<protein>
    <submittedName>
        <fullName evidence="3">Uncharacterized protein</fullName>
    </submittedName>
</protein>
<organism evidence="2 3">
    <name type="scientific">Romanomermis culicivorax</name>
    <name type="common">Nematode worm</name>
    <dbReference type="NCBI Taxonomy" id="13658"/>
    <lineage>
        <taxon>Eukaryota</taxon>
        <taxon>Metazoa</taxon>
        <taxon>Ecdysozoa</taxon>
        <taxon>Nematoda</taxon>
        <taxon>Enoplea</taxon>
        <taxon>Dorylaimia</taxon>
        <taxon>Mermithida</taxon>
        <taxon>Mermithoidea</taxon>
        <taxon>Mermithidae</taxon>
        <taxon>Romanomermis</taxon>
    </lineage>
</organism>
<dbReference type="Proteomes" id="UP000887565">
    <property type="component" value="Unplaced"/>
</dbReference>
<evidence type="ECO:0000313" key="3">
    <source>
        <dbReference type="WBParaSite" id="nRc.2.0.1.t20356-RA"/>
    </source>
</evidence>
<dbReference type="WBParaSite" id="nRc.2.0.1.t20356-RA">
    <property type="protein sequence ID" value="nRc.2.0.1.t20356-RA"/>
    <property type="gene ID" value="nRc.2.0.1.g20356"/>
</dbReference>